<dbReference type="HOGENOM" id="CLU_129722_1_0_0"/>
<dbReference type="FunCoup" id="A9B144">
    <property type="interactions" value="27"/>
</dbReference>
<dbReference type="SMART" id="SM00387">
    <property type="entry name" value="HATPase_c"/>
    <property type="match status" value="1"/>
</dbReference>
<keyword evidence="2" id="KW-0723">Serine/threonine-protein kinase</keyword>
<evidence type="ECO:0000313" key="2">
    <source>
        <dbReference type="EMBL" id="ABX05322.1"/>
    </source>
</evidence>
<dbReference type="EMBL" id="CP000875">
    <property type="protein sequence ID" value="ABX05322.1"/>
    <property type="molecule type" value="Genomic_DNA"/>
</dbReference>
<dbReference type="Pfam" id="PF13581">
    <property type="entry name" value="HATPase_c_2"/>
    <property type="match status" value="1"/>
</dbReference>
<proteinExistence type="predicted"/>
<reference evidence="2 3" key="1">
    <citation type="journal article" date="2011" name="Stand. Genomic Sci.">
        <title>Complete genome sequence of the filamentous gliding predatory bacterium Herpetosiphon aurantiacus type strain (114-95(T)).</title>
        <authorList>
            <person name="Kiss H."/>
            <person name="Nett M."/>
            <person name="Domin N."/>
            <person name="Martin K."/>
            <person name="Maresca J.A."/>
            <person name="Copeland A."/>
            <person name="Lapidus A."/>
            <person name="Lucas S."/>
            <person name="Berry K.W."/>
            <person name="Glavina Del Rio T."/>
            <person name="Dalin E."/>
            <person name="Tice H."/>
            <person name="Pitluck S."/>
            <person name="Richardson P."/>
            <person name="Bruce D."/>
            <person name="Goodwin L."/>
            <person name="Han C."/>
            <person name="Detter J.C."/>
            <person name="Schmutz J."/>
            <person name="Brettin T."/>
            <person name="Land M."/>
            <person name="Hauser L."/>
            <person name="Kyrpides N.C."/>
            <person name="Ivanova N."/>
            <person name="Goker M."/>
            <person name="Woyke T."/>
            <person name="Klenk H.P."/>
            <person name="Bryant D.A."/>
        </authorList>
    </citation>
    <scope>NUCLEOTIDE SEQUENCE [LARGE SCALE GENOMIC DNA]</scope>
    <source>
        <strain evidence="3">ATCC 23779 / DSM 785 / 114-95</strain>
    </source>
</reference>
<dbReference type="eggNOG" id="COG2172">
    <property type="taxonomic scope" value="Bacteria"/>
</dbReference>
<keyword evidence="2" id="KW-0808">Transferase</keyword>
<evidence type="ECO:0000259" key="1">
    <source>
        <dbReference type="SMART" id="SM00387"/>
    </source>
</evidence>
<dbReference type="SUPFAM" id="SSF55874">
    <property type="entry name" value="ATPase domain of HSP90 chaperone/DNA topoisomerase II/histidine kinase"/>
    <property type="match status" value="1"/>
</dbReference>
<dbReference type="InterPro" id="IPR003594">
    <property type="entry name" value="HATPase_dom"/>
</dbReference>
<dbReference type="InterPro" id="IPR036890">
    <property type="entry name" value="HATPase_C_sf"/>
</dbReference>
<dbReference type="AlphaFoldDB" id="A9B144"/>
<feature type="domain" description="Histidine kinase/HSP90-like ATPase" evidence="1">
    <location>
        <begin position="37"/>
        <end position="137"/>
    </location>
</feature>
<accession>A9B144</accession>
<keyword evidence="2" id="KW-0418">Kinase</keyword>
<dbReference type="Proteomes" id="UP000000787">
    <property type="component" value="Chromosome"/>
</dbReference>
<sequence length="137" mass="14889">MRMAMPNKVITIQSDLDIVAARMAARDMAKAMGFGAIDQARIATAISELARNIYLYAGEGTVTVSEIQQGLRKGLQVVCEDQGPGIEDISLVMQDGYTTSKGMGMGMPGAKRLMDEFEIESVVGEGTKITCRKWKRP</sequence>
<name>A9B144_HERA2</name>
<dbReference type="BioCyc" id="HAUR316274:GHYA-2714-MONOMER"/>
<dbReference type="KEGG" id="hau:Haur_2684"/>
<evidence type="ECO:0000313" key="3">
    <source>
        <dbReference type="Proteomes" id="UP000000787"/>
    </source>
</evidence>
<keyword evidence="3" id="KW-1185">Reference proteome</keyword>
<protein>
    <submittedName>
        <fullName evidence="2">Anti-sigma regulatory factor, serine/threonine protein kinase</fullName>
    </submittedName>
</protein>
<dbReference type="InParanoid" id="A9B144"/>
<gene>
    <name evidence="2" type="ordered locus">Haur_2684</name>
</gene>
<dbReference type="STRING" id="316274.Haur_2684"/>
<dbReference type="GO" id="GO:0004674">
    <property type="term" value="F:protein serine/threonine kinase activity"/>
    <property type="evidence" value="ECO:0007669"/>
    <property type="project" value="UniProtKB-KW"/>
</dbReference>
<dbReference type="CDD" id="cd16934">
    <property type="entry name" value="HATPase_RsbT-like"/>
    <property type="match status" value="1"/>
</dbReference>
<dbReference type="Gene3D" id="3.30.565.10">
    <property type="entry name" value="Histidine kinase-like ATPase, C-terminal domain"/>
    <property type="match status" value="1"/>
</dbReference>
<organism evidence="2 3">
    <name type="scientific">Herpetosiphon aurantiacus (strain ATCC 23779 / DSM 785 / 114-95)</name>
    <dbReference type="NCBI Taxonomy" id="316274"/>
    <lineage>
        <taxon>Bacteria</taxon>
        <taxon>Bacillati</taxon>
        <taxon>Chloroflexota</taxon>
        <taxon>Chloroflexia</taxon>
        <taxon>Herpetosiphonales</taxon>
        <taxon>Herpetosiphonaceae</taxon>
        <taxon>Herpetosiphon</taxon>
    </lineage>
</organism>